<gene>
    <name evidence="2" type="ORF">Val02_39860</name>
</gene>
<dbReference type="AlphaFoldDB" id="A0A8J3YNH4"/>
<keyword evidence="1" id="KW-0812">Transmembrane</keyword>
<dbReference type="EMBL" id="BOPF01000013">
    <property type="protein sequence ID" value="GIJ47100.1"/>
    <property type="molecule type" value="Genomic_DNA"/>
</dbReference>
<organism evidence="2 3">
    <name type="scientific">Virgisporangium aliadipatigenens</name>
    <dbReference type="NCBI Taxonomy" id="741659"/>
    <lineage>
        <taxon>Bacteria</taxon>
        <taxon>Bacillati</taxon>
        <taxon>Actinomycetota</taxon>
        <taxon>Actinomycetes</taxon>
        <taxon>Micromonosporales</taxon>
        <taxon>Micromonosporaceae</taxon>
        <taxon>Virgisporangium</taxon>
    </lineage>
</organism>
<protein>
    <submittedName>
        <fullName evidence="2">Uncharacterized protein</fullName>
    </submittedName>
</protein>
<sequence length="161" mass="16847">MGVPPPPAGPGVAPPFAAPPSDKNKRSLWIGLGVGGLVMVLCCIGSVVGIGVVYAGAMETTKRQAAALVTEYLKRVQGEDYGAARALFCKELQAEVSTSRLATRYRDRPFTSFRVGTASVAAEISVTATLVTDGGDITEKYYFATAENPTADATLSICDIE</sequence>
<keyword evidence="1" id="KW-0472">Membrane</keyword>
<keyword evidence="1" id="KW-1133">Transmembrane helix</keyword>
<name>A0A8J3YNH4_9ACTN</name>
<proteinExistence type="predicted"/>
<evidence type="ECO:0000256" key="1">
    <source>
        <dbReference type="SAM" id="Phobius"/>
    </source>
</evidence>
<accession>A0A8J3YNH4</accession>
<evidence type="ECO:0000313" key="2">
    <source>
        <dbReference type="EMBL" id="GIJ47100.1"/>
    </source>
</evidence>
<feature type="transmembrane region" description="Helical" evidence="1">
    <location>
        <begin position="28"/>
        <end position="54"/>
    </location>
</feature>
<keyword evidence="3" id="KW-1185">Reference proteome</keyword>
<dbReference type="Proteomes" id="UP000619260">
    <property type="component" value="Unassembled WGS sequence"/>
</dbReference>
<comment type="caution">
    <text evidence="2">The sequence shown here is derived from an EMBL/GenBank/DDBJ whole genome shotgun (WGS) entry which is preliminary data.</text>
</comment>
<reference evidence="2" key="1">
    <citation type="submission" date="2021-01" db="EMBL/GenBank/DDBJ databases">
        <title>Whole genome shotgun sequence of Virgisporangium aliadipatigenens NBRC 105644.</title>
        <authorList>
            <person name="Komaki H."/>
            <person name="Tamura T."/>
        </authorList>
    </citation>
    <scope>NUCLEOTIDE SEQUENCE</scope>
    <source>
        <strain evidence="2">NBRC 105644</strain>
    </source>
</reference>
<evidence type="ECO:0000313" key="3">
    <source>
        <dbReference type="Proteomes" id="UP000619260"/>
    </source>
</evidence>